<feature type="compositionally biased region" description="Low complexity" evidence="1">
    <location>
        <begin position="163"/>
        <end position="198"/>
    </location>
</feature>
<gene>
    <name evidence="3" type="ORF">ASPVEDRAFT_40732</name>
</gene>
<keyword evidence="2" id="KW-0732">Signal</keyword>
<dbReference type="GeneID" id="63727706"/>
<feature type="chain" id="PRO_5012702192" evidence="2">
    <location>
        <begin position="16"/>
        <end position="224"/>
    </location>
</feature>
<dbReference type="EMBL" id="KV878128">
    <property type="protein sequence ID" value="OJJ01176.1"/>
    <property type="molecule type" value="Genomic_DNA"/>
</dbReference>
<feature type="signal peptide" evidence="2">
    <location>
        <begin position="1"/>
        <end position="15"/>
    </location>
</feature>
<feature type="region of interest" description="Disordered" evidence="1">
    <location>
        <begin position="162"/>
        <end position="198"/>
    </location>
</feature>
<dbReference type="OrthoDB" id="4507314at2759"/>
<name>A0A1L9PI99_ASPVE</name>
<keyword evidence="4" id="KW-1185">Reference proteome</keyword>
<sequence length="224" mass="24166">MKKIVYLILLASAIAQQTSETITTAPATPTAGILRPSSGETITVGQPYTVRWTPPPPEAGPLAIELFGWVNRISQILPNTTSCDGWLINTQCDKLDVNISSGSTSYVWDLSKPDDDDRYRLPYEEMSLRMGIYEDNLSRGDLPRADAPWYLSASFALARETTTRTASTTTTTTASTTTTSTGPEATDGADSSDDSATPTDAAVLVSPQMWTVVTAVGAWTFLSW</sequence>
<evidence type="ECO:0000313" key="3">
    <source>
        <dbReference type="EMBL" id="OJJ01176.1"/>
    </source>
</evidence>
<dbReference type="Proteomes" id="UP000184073">
    <property type="component" value="Unassembled WGS sequence"/>
</dbReference>
<evidence type="ECO:0000313" key="4">
    <source>
        <dbReference type="Proteomes" id="UP000184073"/>
    </source>
</evidence>
<dbReference type="VEuPathDB" id="FungiDB:ASPVEDRAFT_40732"/>
<evidence type="ECO:0000256" key="1">
    <source>
        <dbReference type="SAM" id="MobiDB-lite"/>
    </source>
</evidence>
<evidence type="ECO:0000256" key="2">
    <source>
        <dbReference type="SAM" id="SignalP"/>
    </source>
</evidence>
<reference evidence="4" key="1">
    <citation type="journal article" date="2017" name="Genome Biol.">
        <title>Comparative genomics reveals high biological diversity and specific adaptations in the industrially and medically important fungal genus Aspergillus.</title>
        <authorList>
            <person name="de Vries R.P."/>
            <person name="Riley R."/>
            <person name="Wiebenga A."/>
            <person name="Aguilar-Osorio G."/>
            <person name="Amillis S."/>
            <person name="Uchima C.A."/>
            <person name="Anderluh G."/>
            <person name="Asadollahi M."/>
            <person name="Askin M."/>
            <person name="Barry K."/>
            <person name="Battaglia E."/>
            <person name="Bayram O."/>
            <person name="Benocci T."/>
            <person name="Braus-Stromeyer S.A."/>
            <person name="Caldana C."/>
            <person name="Canovas D."/>
            <person name="Cerqueira G.C."/>
            <person name="Chen F."/>
            <person name="Chen W."/>
            <person name="Choi C."/>
            <person name="Clum A."/>
            <person name="Dos Santos R.A."/>
            <person name="Damasio A.R."/>
            <person name="Diallinas G."/>
            <person name="Emri T."/>
            <person name="Fekete E."/>
            <person name="Flipphi M."/>
            <person name="Freyberg S."/>
            <person name="Gallo A."/>
            <person name="Gournas C."/>
            <person name="Habgood R."/>
            <person name="Hainaut M."/>
            <person name="Harispe M.L."/>
            <person name="Henrissat B."/>
            <person name="Hilden K.S."/>
            <person name="Hope R."/>
            <person name="Hossain A."/>
            <person name="Karabika E."/>
            <person name="Karaffa L."/>
            <person name="Karanyi Z."/>
            <person name="Krasevec N."/>
            <person name="Kuo A."/>
            <person name="Kusch H."/>
            <person name="LaButti K."/>
            <person name="Lagendijk E.L."/>
            <person name="Lapidus A."/>
            <person name="Levasseur A."/>
            <person name="Lindquist E."/>
            <person name="Lipzen A."/>
            <person name="Logrieco A.F."/>
            <person name="MacCabe A."/>
            <person name="Maekelae M.R."/>
            <person name="Malavazi I."/>
            <person name="Melin P."/>
            <person name="Meyer V."/>
            <person name="Mielnichuk N."/>
            <person name="Miskei M."/>
            <person name="Molnar A.P."/>
            <person name="Mule G."/>
            <person name="Ngan C.Y."/>
            <person name="Orejas M."/>
            <person name="Orosz E."/>
            <person name="Ouedraogo J.P."/>
            <person name="Overkamp K.M."/>
            <person name="Park H.-S."/>
            <person name="Perrone G."/>
            <person name="Piumi F."/>
            <person name="Punt P.J."/>
            <person name="Ram A.F."/>
            <person name="Ramon A."/>
            <person name="Rauscher S."/>
            <person name="Record E."/>
            <person name="Riano-Pachon D.M."/>
            <person name="Robert V."/>
            <person name="Roehrig J."/>
            <person name="Ruller R."/>
            <person name="Salamov A."/>
            <person name="Salih N.S."/>
            <person name="Samson R.A."/>
            <person name="Sandor E."/>
            <person name="Sanguinetti M."/>
            <person name="Schuetze T."/>
            <person name="Sepcic K."/>
            <person name="Shelest E."/>
            <person name="Sherlock G."/>
            <person name="Sophianopoulou V."/>
            <person name="Squina F.M."/>
            <person name="Sun H."/>
            <person name="Susca A."/>
            <person name="Todd R.B."/>
            <person name="Tsang A."/>
            <person name="Unkles S.E."/>
            <person name="van de Wiele N."/>
            <person name="van Rossen-Uffink D."/>
            <person name="Oliveira J.V."/>
            <person name="Vesth T.C."/>
            <person name="Visser J."/>
            <person name="Yu J.-H."/>
            <person name="Zhou M."/>
            <person name="Andersen M.R."/>
            <person name="Archer D.B."/>
            <person name="Baker S.E."/>
            <person name="Benoit I."/>
            <person name="Brakhage A.A."/>
            <person name="Braus G.H."/>
            <person name="Fischer R."/>
            <person name="Frisvad J.C."/>
            <person name="Goldman G.H."/>
            <person name="Houbraken J."/>
            <person name="Oakley B."/>
            <person name="Pocsi I."/>
            <person name="Scazzocchio C."/>
            <person name="Seiboth B."/>
            <person name="vanKuyk P.A."/>
            <person name="Wortman J."/>
            <person name="Dyer P.S."/>
            <person name="Grigoriev I.V."/>
        </authorList>
    </citation>
    <scope>NUCLEOTIDE SEQUENCE [LARGE SCALE GENOMIC DNA]</scope>
    <source>
        <strain evidence="4">CBS 583.65</strain>
    </source>
</reference>
<protein>
    <submittedName>
        <fullName evidence="3">Uncharacterized protein</fullName>
    </submittedName>
</protein>
<accession>A0A1L9PI99</accession>
<proteinExistence type="predicted"/>
<dbReference type="AlphaFoldDB" id="A0A1L9PI99"/>
<organism evidence="3 4">
    <name type="scientific">Aspergillus versicolor CBS 583.65</name>
    <dbReference type="NCBI Taxonomy" id="1036611"/>
    <lineage>
        <taxon>Eukaryota</taxon>
        <taxon>Fungi</taxon>
        <taxon>Dikarya</taxon>
        <taxon>Ascomycota</taxon>
        <taxon>Pezizomycotina</taxon>
        <taxon>Eurotiomycetes</taxon>
        <taxon>Eurotiomycetidae</taxon>
        <taxon>Eurotiales</taxon>
        <taxon>Aspergillaceae</taxon>
        <taxon>Aspergillus</taxon>
        <taxon>Aspergillus subgen. Nidulantes</taxon>
    </lineage>
</organism>
<dbReference type="RefSeq" id="XP_040666938.1">
    <property type="nucleotide sequence ID" value="XM_040812195.1"/>
</dbReference>